<dbReference type="PANTHER" id="PTHR33643">
    <property type="entry name" value="UREASE ACCESSORY PROTEIN D"/>
    <property type="match status" value="1"/>
</dbReference>
<sequence>MTEVWPPEPGHAIVMAMNPETRHQRARGRAELRLAAAPGGARILHLFQSAPLRMLFPDADPSEPKQVAMVNVAGGLAGGDRLDVSLRLDAAARLTATTPAAEKIYRSLGPQTEIAGILDVAEGAVCEWLPQETILFNDARLTRSLDIALAPGSHLLAAEMLVFGRAARGEVFAAGALADRWRIRRGGKLLWVEALKLDAAALSHRFTLDGAGAMATLVLAMPEAAAHRDLARDLAGGGAGLVAPGLLVARWLGEAGSVRANLAAAICALRAAALGLPPALPRLWRA</sequence>
<keyword evidence="5" id="KW-1185">Reference proteome</keyword>
<proteinExistence type="inferred from homology"/>
<keyword evidence="3" id="KW-0963">Cytoplasm</keyword>
<dbReference type="RefSeq" id="WP_216877996.1">
    <property type="nucleotide sequence ID" value="NZ_JAERQM010000006.1"/>
</dbReference>
<evidence type="ECO:0000256" key="1">
    <source>
        <dbReference type="ARBA" id="ARBA00007177"/>
    </source>
</evidence>
<comment type="similarity">
    <text evidence="1 3">Belongs to the UreD family.</text>
</comment>
<gene>
    <name evidence="3" type="primary">ureD</name>
    <name evidence="4" type="ORF">JJQ90_19840</name>
</gene>
<dbReference type="Pfam" id="PF01774">
    <property type="entry name" value="UreD"/>
    <property type="match status" value="1"/>
</dbReference>
<dbReference type="Proteomes" id="UP000689967">
    <property type="component" value="Unassembled WGS sequence"/>
</dbReference>
<evidence type="ECO:0000313" key="5">
    <source>
        <dbReference type="Proteomes" id="UP000689967"/>
    </source>
</evidence>
<comment type="function">
    <text evidence="3">Required for maturation of urease via the functional incorporation of the urease nickel metallocenter.</text>
</comment>
<keyword evidence="2 3" id="KW-0143">Chaperone</keyword>
<protein>
    <recommendedName>
        <fullName evidence="3">Urease accessory protein UreD</fullName>
    </recommendedName>
</protein>
<comment type="subcellular location">
    <subcellularLocation>
        <location evidence="3">Cytoplasm</location>
    </subcellularLocation>
</comment>
<comment type="subunit">
    <text evidence="3">UreD, UreF and UreG form a complex that acts as a GTP-hydrolysis-dependent molecular chaperone, activating the urease apoprotein by helping to assemble the nickel containing metallocenter of UreC. The UreE protein probably delivers the nickel.</text>
</comment>
<comment type="caution">
    <text evidence="4">The sequence shown here is derived from an EMBL/GenBank/DDBJ whole genome shotgun (WGS) entry which is preliminary data.</text>
</comment>
<name>A0ABS6HC39_9PROT</name>
<reference evidence="4 5" key="1">
    <citation type="submission" date="2021-01" db="EMBL/GenBank/DDBJ databases">
        <title>Roseomonas sp. nov, a bacterium isolated from an oil production mixture in Yumen Oilfield.</title>
        <authorList>
            <person name="Wu D."/>
        </authorList>
    </citation>
    <scope>NUCLEOTIDE SEQUENCE [LARGE SCALE GENOMIC DNA]</scope>
    <source>
        <strain evidence="4 5">ROY-5-3</strain>
    </source>
</reference>
<dbReference type="HAMAP" id="MF_01384">
    <property type="entry name" value="UreD"/>
    <property type="match status" value="1"/>
</dbReference>
<evidence type="ECO:0000256" key="3">
    <source>
        <dbReference type="HAMAP-Rule" id="MF_01384"/>
    </source>
</evidence>
<evidence type="ECO:0000256" key="2">
    <source>
        <dbReference type="ARBA" id="ARBA00023186"/>
    </source>
</evidence>
<dbReference type="InterPro" id="IPR002669">
    <property type="entry name" value="UreD"/>
</dbReference>
<keyword evidence="3" id="KW-0996">Nickel insertion</keyword>
<accession>A0ABS6HC39</accession>
<dbReference type="PANTHER" id="PTHR33643:SF1">
    <property type="entry name" value="UREASE ACCESSORY PROTEIN D"/>
    <property type="match status" value="1"/>
</dbReference>
<evidence type="ECO:0000313" key="4">
    <source>
        <dbReference type="EMBL" id="MBU8545984.1"/>
    </source>
</evidence>
<organism evidence="4 5">
    <name type="scientific">Falsiroseomonas oleicola</name>
    <dbReference type="NCBI Taxonomy" id="2801474"/>
    <lineage>
        <taxon>Bacteria</taxon>
        <taxon>Pseudomonadati</taxon>
        <taxon>Pseudomonadota</taxon>
        <taxon>Alphaproteobacteria</taxon>
        <taxon>Acetobacterales</taxon>
        <taxon>Roseomonadaceae</taxon>
        <taxon>Falsiroseomonas</taxon>
    </lineage>
</organism>
<dbReference type="EMBL" id="JAERQM010000006">
    <property type="protein sequence ID" value="MBU8545984.1"/>
    <property type="molecule type" value="Genomic_DNA"/>
</dbReference>